<dbReference type="Gene3D" id="2.30.30.790">
    <property type="match status" value="1"/>
</dbReference>
<name>A0A2M8L5J6_9BACT</name>
<dbReference type="InterPro" id="IPR018257">
    <property type="entry name" value="Ribosomal_bL19_CS"/>
</dbReference>
<sequence>MANRIKINETEFAVGDQIAVQQKIQEGDKTRLQNFEGVVIAIKGRGENKMFTVRKIATGAIGVERIWPANSPWIKKITVKKKGSVRRAKLYYLRQRTGKRATKIKENK</sequence>
<gene>
    <name evidence="5" type="ORF">COU96_01770</name>
</gene>
<comment type="similarity">
    <text evidence="1 4">Belongs to the bacterial ribosomal protein bL19 family.</text>
</comment>
<evidence type="ECO:0000256" key="2">
    <source>
        <dbReference type="ARBA" id="ARBA00022980"/>
    </source>
</evidence>
<dbReference type="PROSITE" id="PS01015">
    <property type="entry name" value="RIBOSOMAL_L19"/>
    <property type="match status" value="1"/>
</dbReference>
<evidence type="ECO:0000313" key="5">
    <source>
        <dbReference type="EMBL" id="PJE69066.1"/>
    </source>
</evidence>
<accession>A0A2M8L5J6</accession>
<dbReference type="SUPFAM" id="SSF50104">
    <property type="entry name" value="Translation proteins SH3-like domain"/>
    <property type="match status" value="1"/>
</dbReference>
<proteinExistence type="inferred from homology"/>
<dbReference type="InterPro" id="IPR038657">
    <property type="entry name" value="Ribosomal_bL19_sf"/>
</dbReference>
<keyword evidence="2 5" id="KW-0689">Ribosomal protein</keyword>
<evidence type="ECO:0000256" key="1">
    <source>
        <dbReference type="ARBA" id="ARBA00005781"/>
    </source>
</evidence>
<dbReference type="PRINTS" id="PR00061">
    <property type="entry name" value="RIBOSOMALL19"/>
</dbReference>
<dbReference type="AlphaFoldDB" id="A0A2M8L5J6"/>
<organism evidence="5 6">
    <name type="scientific">Candidatus Shapirobacteria bacterium CG10_big_fil_rev_8_21_14_0_10_38_14</name>
    <dbReference type="NCBI Taxonomy" id="1974483"/>
    <lineage>
        <taxon>Bacteria</taxon>
        <taxon>Candidatus Shapironibacteriota</taxon>
    </lineage>
</organism>
<comment type="function">
    <text evidence="4">This protein is located at the 30S-50S ribosomal subunit interface and may play a role in the structure and function of the aminoacyl-tRNA binding site.</text>
</comment>
<dbReference type="InterPro" id="IPR001857">
    <property type="entry name" value="Ribosomal_bL19"/>
</dbReference>
<comment type="caution">
    <text evidence="5">The sequence shown here is derived from an EMBL/GenBank/DDBJ whole genome shotgun (WGS) entry which is preliminary data.</text>
</comment>
<dbReference type="InterPro" id="IPR008991">
    <property type="entry name" value="Translation_prot_SH3-like_sf"/>
</dbReference>
<evidence type="ECO:0000313" key="6">
    <source>
        <dbReference type="Proteomes" id="UP000229500"/>
    </source>
</evidence>
<dbReference type="GO" id="GO:0022625">
    <property type="term" value="C:cytosolic large ribosomal subunit"/>
    <property type="evidence" value="ECO:0007669"/>
    <property type="project" value="TreeGrafter"/>
</dbReference>
<dbReference type="NCBIfam" id="TIGR01024">
    <property type="entry name" value="rplS_bact"/>
    <property type="match status" value="1"/>
</dbReference>
<evidence type="ECO:0000256" key="4">
    <source>
        <dbReference type="RuleBase" id="RU000559"/>
    </source>
</evidence>
<evidence type="ECO:0000256" key="3">
    <source>
        <dbReference type="ARBA" id="ARBA00023274"/>
    </source>
</evidence>
<dbReference type="GO" id="GO:0003735">
    <property type="term" value="F:structural constituent of ribosome"/>
    <property type="evidence" value="ECO:0007669"/>
    <property type="project" value="InterPro"/>
</dbReference>
<dbReference type="Proteomes" id="UP000229500">
    <property type="component" value="Unassembled WGS sequence"/>
</dbReference>
<dbReference type="EMBL" id="PFEL01000065">
    <property type="protein sequence ID" value="PJE69066.1"/>
    <property type="molecule type" value="Genomic_DNA"/>
</dbReference>
<dbReference type="Pfam" id="PF01245">
    <property type="entry name" value="Ribosomal_L19"/>
    <property type="match status" value="1"/>
</dbReference>
<keyword evidence="3 4" id="KW-0687">Ribonucleoprotein</keyword>
<reference evidence="6" key="1">
    <citation type="submission" date="2017-09" db="EMBL/GenBank/DDBJ databases">
        <title>Depth-based differentiation of microbial function through sediment-hosted aquifers and enrichment of novel symbionts in the deep terrestrial subsurface.</title>
        <authorList>
            <person name="Probst A.J."/>
            <person name="Ladd B."/>
            <person name="Jarett J.K."/>
            <person name="Geller-Mcgrath D.E."/>
            <person name="Sieber C.M.K."/>
            <person name="Emerson J.B."/>
            <person name="Anantharaman K."/>
            <person name="Thomas B.C."/>
            <person name="Malmstrom R."/>
            <person name="Stieglmeier M."/>
            <person name="Klingl A."/>
            <person name="Woyke T."/>
            <person name="Ryan C.M."/>
            <person name="Banfield J.F."/>
        </authorList>
    </citation>
    <scope>NUCLEOTIDE SEQUENCE [LARGE SCALE GENOMIC DNA]</scope>
</reference>
<dbReference type="PANTHER" id="PTHR15680:SF9">
    <property type="entry name" value="LARGE RIBOSOMAL SUBUNIT PROTEIN BL19M"/>
    <property type="match status" value="1"/>
</dbReference>
<dbReference type="GO" id="GO:0006412">
    <property type="term" value="P:translation"/>
    <property type="evidence" value="ECO:0007669"/>
    <property type="project" value="InterPro"/>
</dbReference>
<dbReference type="PANTHER" id="PTHR15680">
    <property type="entry name" value="RIBOSOMAL PROTEIN L19"/>
    <property type="match status" value="1"/>
</dbReference>
<protein>
    <recommendedName>
        <fullName evidence="4">50S ribosomal protein L19</fullName>
    </recommendedName>
</protein>
<dbReference type="PIRSF" id="PIRSF002191">
    <property type="entry name" value="Ribosomal_L19"/>
    <property type="match status" value="1"/>
</dbReference>